<evidence type="ECO:0000256" key="1">
    <source>
        <dbReference type="SAM" id="MobiDB-lite"/>
    </source>
</evidence>
<dbReference type="Gramene" id="Bra022328.1">
    <property type="protein sequence ID" value="Bra022328.1-P"/>
    <property type="gene ID" value="Bra022328"/>
</dbReference>
<dbReference type="HOGENOM" id="CLU_1789592_0_0_1"/>
<reference evidence="2 3" key="2">
    <citation type="journal article" date="2018" name="Hortic Res">
        <title>Improved Brassica rapa reference genome by single-molecule sequencing and chromosome conformation capture technologies.</title>
        <authorList>
            <person name="Zhang L."/>
            <person name="Cai X."/>
            <person name="Wu J."/>
            <person name="Liu M."/>
            <person name="Grob S."/>
            <person name="Cheng F."/>
            <person name="Liang J."/>
            <person name="Cai C."/>
            <person name="Liu Z."/>
            <person name="Liu B."/>
            <person name="Wang F."/>
            <person name="Li S."/>
            <person name="Liu F."/>
            <person name="Li X."/>
            <person name="Cheng L."/>
            <person name="Yang W."/>
            <person name="Li M.H."/>
            <person name="Grossniklaus U."/>
            <person name="Zheng H."/>
            <person name="Wang X."/>
        </authorList>
    </citation>
    <scope>NUCLEOTIDE SEQUENCE [LARGE SCALE GENOMIC DNA]</scope>
    <source>
        <strain evidence="2 3">cv. Chiifu-401-42</strain>
    </source>
</reference>
<evidence type="ECO:0000313" key="2">
    <source>
        <dbReference type="EnsemblPlants" id="Bra022328.1-P"/>
    </source>
</evidence>
<reference evidence="2" key="3">
    <citation type="submission" date="2023-03" db="UniProtKB">
        <authorList>
            <consortium name="EnsemblPlants"/>
        </authorList>
    </citation>
    <scope>IDENTIFICATION</scope>
    <source>
        <strain evidence="2">cv. Chiifu-401-42</strain>
    </source>
</reference>
<feature type="compositionally biased region" description="Low complexity" evidence="1">
    <location>
        <begin position="23"/>
        <end position="32"/>
    </location>
</feature>
<reference evidence="2 3" key="1">
    <citation type="journal article" date="2011" name="Nat. Genet.">
        <title>The genome of the mesopolyploid crop species Brassica rapa.</title>
        <authorList>
            <consortium name="Brassica rapa Genome Sequencing Project Consortium"/>
            <person name="Wang X."/>
            <person name="Wang H."/>
            <person name="Wang J."/>
            <person name="Sun R."/>
            <person name="Wu J."/>
            <person name="Liu S."/>
            <person name="Bai Y."/>
            <person name="Mun J.H."/>
            <person name="Bancroft I."/>
            <person name="Cheng F."/>
            <person name="Huang S."/>
            <person name="Li X."/>
            <person name="Hua W."/>
            <person name="Wang J."/>
            <person name="Wang X."/>
            <person name="Freeling M."/>
            <person name="Pires J.C."/>
            <person name="Paterson A.H."/>
            <person name="Chalhoub B."/>
            <person name="Wang B."/>
            <person name="Hayward A."/>
            <person name="Sharpe A.G."/>
            <person name="Park B.S."/>
            <person name="Weisshaar B."/>
            <person name="Liu B."/>
            <person name="Li B."/>
            <person name="Liu B."/>
            <person name="Tong C."/>
            <person name="Song C."/>
            <person name="Duran C."/>
            <person name="Peng C."/>
            <person name="Geng C."/>
            <person name="Koh C."/>
            <person name="Lin C."/>
            <person name="Edwards D."/>
            <person name="Mu D."/>
            <person name="Shen D."/>
            <person name="Soumpourou E."/>
            <person name="Li F."/>
            <person name="Fraser F."/>
            <person name="Conant G."/>
            <person name="Lassalle G."/>
            <person name="King G.J."/>
            <person name="Bonnema G."/>
            <person name="Tang H."/>
            <person name="Wang H."/>
            <person name="Belcram H."/>
            <person name="Zhou H."/>
            <person name="Hirakawa H."/>
            <person name="Abe H."/>
            <person name="Guo H."/>
            <person name="Wang H."/>
            <person name="Jin H."/>
            <person name="Parkin I.A."/>
            <person name="Batley J."/>
            <person name="Kim J.S."/>
            <person name="Just J."/>
            <person name="Li J."/>
            <person name="Xu J."/>
            <person name="Deng J."/>
            <person name="Kim J.A."/>
            <person name="Li J."/>
            <person name="Yu J."/>
            <person name="Meng J."/>
            <person name="Wang J."/>
            <person name="Min J."/>
            <person name="Poulain J."/>
            <person name="Wang J."/>
            <person name="Hatakeyama K."/>
            <person name="Wu K."/>
            <person name="Wang L."/>
            <person name="Fang L."/>
            <person name="Trick M."/>
            <person name="Links M.G."/>
            <person name="Zhao M."/>
            <person name="Jin M."/>
            <person name="Ramchiary N."/>
            <person name="Drou N."/>
            <person name="Berkman P.J."/>
            <person name="Cai Q."/>
            <person name="Huang Q."/>
            <person name="Li R."/>
            <person name="Tabata S."/>
            <person name="Cheng S."/>
            <person name="Zhang S."/>
            <person name="Zhang S."/>
            <person name="Huang S."/>
            <person name="Sato S."/>
            <person name="Sun S."/>
            <person name="Kwon S.J."/>
            <person name="Choi S.R."/>
            <person name="Lee T.H."/>
            <person name="Fan W."/>
            <person name="Zhao X."/>
            <person name="Tan X."/>
            <person name="Xu X."/>
            <person name="Wang Y."/>
            <person name="Qiu Y."/>
            <person name="Yin Y."/>
            <person name="Li Y."/>
            <person name="Du Y."/>
            <person name="Liao Y."/>
            <person name="Lim Y."/>
            <person name="Narusaka Y."/>
            <person name="Wang Y."/>
            <person name="Wang Z."/>
            <person name="Li Z."/>
            <person name="Wang Z."/>
            <person name="Xiong Z."/>
            <person name="Zhang Z."/>
        </authorList>
    </citation>
    <scope>NUCLEOTIDE SEQUENCE [LARGE SCALE GENOMIC DNA]</scope>
    <source>
        <strain evidence="2 3">cv. Chiifu-401-42</strain>
    </source>
</reference>
<feature type="region of interest" description="Disordered" evidence="1">
    <location>
        <begin position="21"/>
        <end position="42"/>
    </location>
</feature>
<evidence type="ECO:0000313" key="3">
    <source>
        <dbReference type="Proteomes" id="UP000011750"/>
    </source>
</evidence>
<dbReference type="STRING" id="51351.M4E0N1"/>
<dbReference type="AlphaFoldDB" id="M4E0N1"/>
<proteinExistence type="predicted"/>
<dbReference type="EnsemblPlants" id="Bra022328.1">
    <property type="protein sequence ID" value="Bra022328.1-P"/>
    <property type="gene ID" value="Bra022328"/>
</dbReference>
<dbReference type="Proteomes" id="UP000011750">
    <property type="component" value="Chromosome A05"/>
</dbReference>
<keyword evidence="3" id="KW-1185">Reference proteome</keyword>
<organism evidence="2 3">
    <name type="scientific">Brassica campestris</name>
    <name type="common">Field mustard</name>
    <dbReference type="NCBI Taxonomy" id="3711"/>
    <lineage>
        <taxon>Eukaryota</taxon>
        <taxon>Viridiplantae</taxon>
        <taxon>Streptophyta</taxon>
        <taxon>Embryophyta</taxon>
        <taxon>Tracheophyta</taxon>
        <taxon>Spermatophyta</taxon>
        <taxon>Magnoliopsida</taxon>
        <taxon>eudicotyledons</taxon>
        <taxon>Gunneridae</taxon>
        <taxon>Pentapetalae</taxon>
        <taxon>rosids</taxon>
        <taxon>malvids</taxon>
        <taxon>Brassicales</taxon>
        <taxon>Brassicaceae</taxon>
        <taxon>Brassiceae</taxon>
        <taxon>Brassica</taxon>
    </lineage>
</organism>
<name>M4E0N1_BRACM</name>
<accession>M4E0N1</accession>
<dbReference type="InParanoid" id="M4E0N1"/>
<protein>
    <submittedName>
        <fullName evidence="2">Uncharacterized protein</fullName>
    </submittedName>
</protein>
<sequence length="145" mass="16963">MFMISWDIVETRRTSSAFKRFCSSSSSPEPSSSSPPPTKRPKVKIDAAIEFLKRQECHKLSSLQQAANNWPEHLQFNQPDYSFFTCHSRPMRENVQCFDDHRLCSGMNRRPIICYSISVTFVEQGFEEHIVKFVWCCNVEMQNFL</sequence>